<keyword evidence="3" id="KW-0964">Secreted</keyword>
<dbReference type="EMBL" id="JABWCS010000206">
    <property type="protein sequence ID" value="NUU61105.1"/>
    <property type="molecule type" value="Genomic_DNA"/>
</dbReference>
<sequence>MRYIDDIQDFSAIAVNVLDVQRNVLLNFKLPVPTTPAPTPTATPTPAPTPTEEPGRVEEPTPTPFETTNVNEEVTVLPKTGEESKTLFYIIGAVFIVAGLWLFRRNSMGRG</sequence>
<keyword evidence="10" id="KW-1185">Reference proteome</keyword>
<reference evidence="9" key="1">
    <citation type="submission" date="2020-06" db="EMBL/GenBank/DDBJ databases">
        <title>Paenibacillus sp. nov., isolated from soil.</title>
        <authorList>
            <person name="Seo Y.L."/>
        </authorList>
    </citation>
    <scope>NUCLEOTIDE SEQUENCE [LARGE SCALE GENOMIC DNA]</scope>
    <source>
        <strain evidence="9">JW14</strain>
    </source>
</reference>
<feature type="compositionally biased region" description="Low complexity" evidence="6">
    <location>
        <begin position="64"/>
        <end position="74"/>
    </location>
</feature>
<evidence type="ECO:0000256" key="5">
    <source>
        <dbReference type="ARBA" id="ARBA00023088"/>
    </source>
</evidence>
<keyword evidence="5" id="KW-0572">Peptidoglycan-anchor</keyword>
<feature type="region of interest" description="Disordered" evidence="6">
    <location>
        <begin position="31"/>
        <end position="74"/>
    </location>
</feature>
<evidence type="ECO:0000313" key="10">
    <source>
        <dbReference type="Proteomes" id="UP000564806"/>
    </source>
</evidence>
<feature type="compositionally biased region" description="Pro residues" evidence="6">
    <location>
        <begin position="33"/>
        <end position="51"/>
    </location>
</feature>
<feature type="domain" description="Gram-positive cocci surface proteins LPxTG" evidence="8">
    <location>
        <begin position="72"/>
        <end position="105"/>
    </location>
</feature>
<evidence type="ECO:0000256" key="6">
    <source>
        <dbReference type="SAM" id="MobiDB-lite"/>
    </source>
</evidence>
<evidence type="ECO:0000256" key="7">
    <source>
        <dbReference type="SAM" id="Phobius"/>
    </source>
</evidence>
<comment type="caution">
    <text evidence="9">The sequence shown here is derived from an EMBL/GenBank/DDBJ whole genome shotgun (WGS) entry which is preliminary data.</text>
</comment>
<evidence type="ECO:0000256" key="4">
    <source>
        <dbReference type="ARBA" id="ARBA00022729"/>
    </source>
</evidence>
<dbReference type="InterPro" id="IPR019931">
    <property type="entry name" value="LPXTG_anchor"/>
</dbReference>
<dbReference type="Pfam" id="PF00746">
    <property type="entry name" value="Gram_pos_anchor"/>
    <property type="match status" value="1"/>
</dbReference>
<evidence type="ECO:0000256" key="2">
    <source>
        <dbReference type="ARBA" id="ARBA00022512"/>
    </source>
</evidence>
<evidence type="ECO:0000259" key="8">
    <source>
        <dbReference type="Pfam" id="PF00746"/>
    </source>
</evidence>
<organism evidence="9 10">
    <name type="scientific">Paenibacillus agri</name>
    <dbReference type="NCBI Taxonomy" id="2744309"/>
    <lineage>
        <taxon>Bacteria</taxon>
        <taxon>Bacillati</taxon>
        <taxon>Bacillota</taxon>
        <taxon>Bacilli</taxon>
        <taxon>Bacillales</taxon>
        <taxon>Paenibacillaceae</taxon>
        <taxon>Paenibacillus</taxon>
    </lineage>
</organism>
<dbReference type="AlphaFoldDB" id="A0A850EJ59"/>
<evidence type="ECO:0000256" key="1">
    <source>
        <dbReference type="ARBA" id="ARBA00004168"/>
    </source>
</evidence>
<dbReference type="NCBIfam" id="TIGR01167">
    <property type="entry name" value="LPXTG_anchor"/>
    <property type="match status" value="1"/>
</dbReference>
<comment type="subcellular location">
    <subcellularLocation>
        <location evidence="1">Secreted</location>
        <location evidence="1">Cell wall</location>
        <topology evidence="1">Peptidoglycan-anchor</topology>
    </subcellularLocation>
</comment>
<keyword evidence="7" id="KW-0472">Membrane</keyword>
<gene>
    <name evidence="9" type="ORF">HPT30_12170</name>
</gene>
<evidence type="ECO:0000256" key="3">
    <source>
        <dbReference type="ARBA" id="ARBA00022525"/>
    </source>
</evidence>
<keyword evidence="7" id="KW-1133">Transmembrane helix</keyword>
<keyword evidence="7" id="KW-0812">Transmembrane</keyword>
<name>A0A850EJ59_9BACL</name>
<proteinExistence type="predicted"/>
<keyword evidence="4" id="KW-0732">Signal</keyword>
<evidence type="ECO:0000313" key="9">
    <source>
        <dbReference type="EMBL" id="NUU61105.1"/>
    </source>
</evidence>
<accession>A0A850EJ59</accession>
<protein>
    <submittedName>
        <fullName evidence="9">LPXTG cell wall anchor domain-containing protein</fullName>
    </submittedName>
</protein>
<feature type="transmembrane region" description="Helical" evidence="7">
    <location>
        <begin position="86"/>
        <end position="103"/>
    </location>
</feature>
<dbReference type="RefSeq" id="WP_175371655.1">
    <property type="nucleotide sequence ID" value="NZ_JABWCS010000206.1"/>
</dbReference>
<keyword evidence="2" id="KW-0134">Cell wall</keyword>
<dbReference type="Proteomes" id="UP000564806">
    <property type="component" value="Unassembled WGS sequence"/>
</dbReference>